<keyword evidence="7" id="KW-0863">Zinc-finger</keyword>
<keyword evidence="8" id="KW-0862">Zinc</keyword>
<keyword evidence="10" id="KW-0238">DNA-binding</keyword>
<evidence type="ECO:0000256" key="11">
    <source>
        <dbReference type="ARBA" id="ARBA00023242"/>
    </source>
</evidence>
<dbReference type="PANTHER" id="PTHR13454:SF11">
    <property type="entry name" value="PROTEIN MCM10 HOMOLOG"/>
    <property type="match status" value="1"/>
</dbReference>
<evidence type="ECO:0000256" key="3">
    <source>
        <dbReference type="ARBA" id="ARBA00017770"/>
    </source>
</evidence>
<dbReference type="RefSeq" id="XP_018106300.1">
    <property type="nucleotide sequence ID" value="XM_018250811.2"/>
</dbReference>
<feature type="compositionally biased region" description="Basic and acidic residues" evidence="14">
    <location>
        <begin position="565"/>
        <end position="582"/>
    </location>
</feature>
<keyword evidence="4" id="KW-0235">DNA replication</keyword>
<dbReference type="Xenbase" id="XB-GENE-1015396">
    <property type="gene designation" value="mcm10.L"/>
</dbReference>
<proteinExistence type="inferred from homology"/>
<dbReference type="FunFam" id="1.20.5.420:FF:000017">
    <property type="entry name" value="Maltose/maltodextrin-binding periplasmic protein"/>
    <property type="match status" value="1"/>
</dbReference>
<dbReference type="GeneID" id="398196"/>
<name>A0A1L8GZD7_XENLA</name>
<dbReference type="GO" id="GO:0008270">
    <property type="term" value="F:zinc ion binding"/>
    <property type="evidence" value="ECO:0007669"/>
    <property type="project" value="UniProtKB-KW"/>
</dbReference>
<dbReference type="GO" id="GO:0006974">
    <property type="term" value="P:DNA damage response"/>
    <property type="evidence" value="ECO:0007669"/>
    <property type="project" value="UniProtKB-KW"/>
</dbReference>
<dbReference type="InterPro" id="IPR055065">
    <property type="entry name" value="OB_MCM10"/>
</dbReference>
<evidence type="ECO:0000313" key="19">
    <source>
        <dbReference type="Xenbase" id="XB-GENE-1015396"/>
    </source>
</evidence>
<accession>A0A1L8GZD7</accession>
<dbReference type="InterPro" id="IPR040184">
    <property type="entry name" value="Mcm10"/>
</dbReference>
<evidence type="ECO:0000313" key="16">
    <source>
        <dbReference type="Proteomes" id="UP000186698"/>
    </source>
</evidence>
<dbReference type="InterPro" id="IPR015408">
    <property type="entry name" value="Znf_Mcm10/DnaG"/>
</dbReference>
<keyword evidence="9" id="KW-0175">Coiled coil</keyword>
<feature type="compositionally biased region" description="Polar residues" evidence="14">
    <location>
        <begin position="214"/>
        <end position="228"/>
    </location>
</feature>
<dbReference type="GO" id="GO:0003688">
    <property type="term" value="F:DNA replication origin binding"/>
    <property type="evidence" value="ECO:0000318"/>
    <property type="project" value="GO_Central"/>
</dbReference>
<dbReference type="Proteomes" id="UP000186698">
    <property type="component" value="Chromosome 3L"/>
</dbReference>
<dbReference type="AGR" id="Xenbase:XB-GENE-1015396"/>
<evidence type="ECO:0000313" key="17">
    <source>
        <dbReference type="RefSeq" id="XP_018106300.1"/>
    </source>
</evidence>
<dbReference type="OrthoDB" id="273123at2759"/>
<evidence type="ECO:0000256" key="12">
    <source>
        <dbReference type="ARBA" id="ARBA00055103"/>
    </source>
</evidence>
<reference evidence="17 18" key="1">
    <citation type="submission" date="2022-04" db="UniProtKB">
        <authorList>
            <consortium name="RefSeq"/>
        </authorList>
    </citation>
    <scope>IDENTIFICATION</scope>
    <source>
        <strain evidence="17 18">J_2021</strain>
        <tissue evidence="17 18">Erythrocytes</tissue>
    </source>
</reference>
<feature type="compositionally biased region" description="Polar residues" evidence="14">
    <location>
        <begin position="164"/>
        <end position="175"/>
    </location>
</feature>
<feature type="compositionally biased region" description="Acidic residues" evidence="14">
    <location>
        <begin position="32"/>
        <end position="46"/>
    </location>
</feature>
<evidence type="ECO:0000256" key="5">
    <source>
        <dbReference type="ARBA" id="ARBA00022723"/>
    </source>
</evidence>
<dbReference type="GO" id="GO:0003697">
    <property type="term" value="F:single-stranded DNA binding"/>
    <property type="evidence" value="ECO:0000318"/>
    <property type="project" value="GO_Central"/>
</dbReference>
<keyword evidence="5" id="KW-0479">Metal-binding</keyword>
<feature type="compositionally biased region" description="Acidic residues" evidence="14">
    <location>
        <begin position="64"/>
        <end position="84"/>
    </location>
</feature>
<evidence type="ECO:0000256" key="9">
    <source>
        <dbReference type="ARBA" id="ARBA00023054"/>
    </source>
</evidence>
<evidence type="ECO:0000256" key="1">
    <source>
        <dbReference type="ARBA" id="ARBA00004123"/>
    </source>
</evidence>
<comment type="subcellular location">
    <subcellularLocation>
        <location evidence="1">Nucleus</location>
    </subcellularLocation>
</comment>
<dbReference type="CTD" id="398196"/>
<dbReference type="Pfam" id="PF24863">
    <property type="entry name" value="zf-CCCH_Mcm10"/>
    <property type="match status" value="1"/>
</dbReference>
<dbReference type="FunFam" id="2.40.50.140:FF:000167">
    <property type="entry name" value="Minichromosome maintenance 10 replication initiation factor"/>
    <property type="match status" value="1"/>
</dbReference>
<dbReference type="OMA" id="YKMPCKA"/>
<dbReference type="GO" id="GO:0043596">
    <property type="term" value="C:nuclear replication fork"/>
    <property type="evidence" value="ECO:0000318"/>
    <property type="project" value="GO_Central"/>
</dbReference>
<dbReference type="Bgee" id="398196">
    <property type="expression patterns" value="Expressed in egg cell and 15 other cell types or tissues"/>
</dbReference>
<gene>
    <name evidence="17 18 19" type="primary">mcm10.L</name>
    <name evidence="17 18" type="synonym">mcm10</name>
    <name evidence="17 18" type="synonym">xmcm10</name>
</gene>
<feature type="compositionally biased region" description="Polar residues" evidence="14">
    <location>
        <begin position="144"/>
        <end position="154"/>
    </location>
</feature>
<evidence type="ECO:0000259" key="15">
    <source>
        <dbReference type="SMART" id="SM01280"/>
    </source>
</evidence>
<feature type="region of interest" description="Disordered" evidence="14">
    <location>
        <begin position="553"/>
        <end position="591"/>
    </location>
</feature>
<dbReference type="PANTHER" id="PTHR13454">
    <property type="entry name" value="PROTEIN MCM10 HOMOLOG"/>
    <property type="match status" value="1"/>
</dbReference>
<dbReference type="PaxDb" id="8355-A0A1L8GZD7"/>
<dbReference type="Gene3D" id="1.20.5.420">
    <property type="entry name" value="Immunoglobulin FC, subunit C"/>
    <property type="match status" value="1"/>
</dbReference>
<dbReference type="Pfam" id="PF09329">
    <property type="entry name" value="zf-primase"/>
    <property type="match status" value="1"/>
</dbReference>
<keyword evidence="6" id="KW-0227">DNA damage</keyword>
<dbReference type="InterPro" id="IPR056791">
    <property type="entry name" value="Znf_Mcm10_C"/>
</dbReference>
<dbReference type="SMART" id="SM01280">
    <property type="entry name" value="Mcm10"/>
    <property type="match status" value="1"/>
</dbReference>
<comment type="function">
    <text evidence="12">Acts as a replication initiation factor that brings together the MCM2-7 helicase and the DNA polymerase alpha/primase complex in order to initiate DNA replication. Additionally, plays a role in preventing DNA damage during replication.</text>
</comment>
<evidence type="ECO:0000313" key="18">
    <source>
        <dbReference type="RefSeq" id="XP_018106301.1"/>
    </source>
</evidence>
<evidence type="ECO:0000256" key="7">
    <source>
        <dbReference type="ARBA" id="ARBA00022771"/>
    </source>
</evidence>
<evidence type="ECO:0000256" key="2">
    <source>
        <dbReference type="ARBA" id="ARBA00009679"/>
    </source>
</evidence>
<dbReference type="AlphaFoldDB" id="A0A1L8GZD7"/>
<feature type="compositionally biased region" description="Polar residues" evidence="14">
    <location>
        <begin position="120"/>
        <end position="134"/>
    </location>
</feature>
<feature type="region of interest" description="Disordered" evidence="14">
    <location>
        <begin position="20"/>
        <end position="228"/>
    </location>
</feature>
<dbReference type="Gene3D" id="2.40.50.140">
    <property type="entry name" value="Nucleic acid-binding proteins"/>
    <property type="match status" value="1"/>
</dbReference>
<feature type="domain" description="Replication factor Mcm10 C-terminal" evidence="15">
    <location>
        <begin position="512"/>
        <end position="858"/>
    </location>
</feature>
<sequence>MEVDADLELLTSLLEENEAAERNGVVSHEASSELDEFDELFDGDEDGSYHGSDNGTEEQTIGGVEEDFTTLFGDIDDIKEEEAAASDTKKQSSSVCQEKSKDELEDELRKMQAQMKKLQEQLQQTALAKTSSPGNPKKSPENKMIQSGKTSRTSPLIERKKTDSNTVAPQLTSPTVPKAKLPDAPKRKPNLSDKSPVQKKMASFLSPPEKSSARPGQSTATQPITNTLKFPVGQQYHVEKFSGLRIRKPRVSSSEMERKMNGRKLIRLAQLQNKIATEKLEEEDWVTFGVIVKKITPQSSNNGKTFSIWRLNDLKDLDKYISLFLFGDVHKEHWKTDQGTVIGLLNANPMKPKEGTDEVCLSVDNPQKVLLMGDAVDLGTCKARKKNGDPCTQMVNLNDCEYCQYHVQAQYKKVSSKRADLQSSYSGHVPKKMARGANGLRERLCQGGFHYGGVSSMAYAATLGSTTAPKKTVQSTLSNMVVRGAEAIALEARQKIAAAKNVVQTDEFKELMTLPTPGALNLKKHLSGVSPQANCGKEGQPIQSISASTLLKQQKQQMLNARKKRAEESQKRFLESTEKSEKSSTLTSSACSVFQSPKQGAEFPNAQKMATPKLGRGFAEGDDVLFFDISPPPAPKLSTSAEAKKLLAIQKLQAKGQTLAKTDPNSIKRKRGSSSEELVAQRVASHASTSPKSPDENEPAIKKHRDQLAYLESEEFQKILNAKSKHTGILKEAEVEIQERYFDPLVKKEQLEEKMQSIREQSCRVVTCKTCKYTHFKPKETCVSENHDFHWHNGVKRFFKCPCGNRTISLDRLPKKHCSTCGLFKWERVGMLKEKTGPKLGGETLLPRGEEHGKFLNSLK</sequence>
<dbReference type="Pfam" id="PF09332">
    <property type="entry name" value="Mcm10"/>
    <property type="match status" value="1"/>
</dbReference>
<keyword evidence="16" id="KW-1185">Reference proteome</keyword>
<dbReference type="Pfam" id="PF22379">
    <property type="entry name" value="OB_MCM10"/>
    <property type="match status" value="1"/>
</dbReference>
<evidence type="ECO:0000256" key="14">
    <source>
        <dbReference type="SAM" id="MobiDB-lite"/>
    </source>
</evidence>
<dbReference type="InterPro" id="IPR012340">
    <property type="entry name" value="NA-bd_OB-fold"/>
</dbReference>
<comment type="similarity">
    <text evidence="2">Belongs to the MCM10 family.</text>
</comment>
<protein>
    <recommendedName>
        <fullName evidence="3">Protein MCM10 homolog</fullName>
    </recommendedName>
</protein>
<evidence type="ECO:0000256" key="13">
    <source>
        <dbReference type="ARBA" id="ARBA00063581"/>
    </source>
</evidence>
<organism evidence="18">
    <name type="scientific">Xenopus laevis</name>
    <name type="common">African clawed frog</name>
    <dbReference type="NCBI Taxonomy" id="8355"/>
    <lineage>
        <taxon>Eukaryota</taxon>
        <taxon>Metazoa</taxon>
        <taxon>Chordata</taxon>
        <taxon>Craniata</taxon>
        <taxon>Vertebrata</taxon>
        <taxon>Euteleostomi</taxon>
        <taxon>Amphibia</taxon>
        <taxon>Batrachia</taxon>
        <taxon>Anura</taxon>
        <taxon>Pipoidea</taxon>
        <taxon>Pipidae</taxon>
        <taxon>Xenopodinae</taxon>
        <taxon>Xenopus</taxon>
        <taxon>Xenopus</taxon>
    </lineage>
</organism>
<evidence type="ECO:0000256" key="10">
    <source>
        <dbReference type="ARBA" id="ARBA00023125"/>
    </source>
</evidence>
<evidence type="ECO:0000256" key="8">
    <source>
        <dbReference type="ARBA" id="ARBA00022833"/>
    </source>
</evidence>
<comment type="subunit">
    <text evidence="13">Self-associates.</text>
</comment>
<dbReference type="GO" id="GO:0006270">
    <property type="term" value="P:DNA replication initiation"/>
    <property type="evidence" value="ECO:0000318"/>
    <property type="project" value="GO_Central"/>
</dbReference>
<feature type="compositionally biased region" description="Basic and acidic residues" evidence="14">
    <location>
        <begin position="98"/>
        <end position="110"/>
    </location>
</feature>
<evidence type="ECO:0000256" key="6">
    <source>
        <dbReference type="ARBA" id="ARBA00022763"/>
    </source>
</evidence>
<dbReference type="RefSeq" id="XP_018106301.1">
    <property type="nucleotide sequence ID" value="XM_018250812.2"/>
</dbReference>
<keyword evidence="11" id="KW-0539">Nucleus</keyword>
<feature type="region of interest" description="Disordered" evidence="14">
    <location>
        <begin position="657"/>
        <end position="677"/>
    </location>
</feature>
<dbReference type="InterPro" id="IPR015411">
    <property type="entry name" value="Rep_factor_Mcm10_C"/>
</dbReference>
<dbReference type="STRING" id="8355.A0A1L8GZD7"/>
<evidence type="ECO:0000256" key="4">
    <source>
        <dbReference type="ARBA" id="ARBA00022705"/>
    </source>
</evidence>